<comment type="caution">
    <text evidence="1">The sequence shown here is derived from an EMBL/GenBank/DDBJ whole genome shotgun (WGS) entry which is preliminary data.</text>
</comment>
<evidence type="ECO:0000313" key="1">
    <source>
        <dbReference type="EMBL" id="MBP2029052.1"/>
    </source>
</evidence>
<name>A0ABS4KMP4_9FIRM</name>
<feature type="non-terminal residue" evidence="1">
    <location>
        <position position="1"/>
    </location>
</feature>
<dbReference type="Proteomes" id="UP001314903">
    <property type="component" value="Unassembled WGS sequence"/>
</dbReference>
<dbReference type="EMBL" id="JAGGLI010000064">
    <property type="protein sequence ID" value="MBP2029052.1"/>
    <property type="molecule type" value="Genomic_DNA"/>
</dbReference>
<accession>A0ABS4KMP4</accession>
<protein>
    <submittedName>
        <fullName evidence="1">Uncharacterized protein</fullName>
    </submittedName>
</protein>
<sequence>VQDDLMKFLEHLEKKAEKIAKEKTKIEGQIEIDV</sequence>
<keyword evidence="2" id="KW-1185">Reference proteome</keyword>
<reference evidence="1 2" key="1">
    <citation type="submission" date="2021-03" db="EMBL/GenBank/DDBJ databases">
        <title>Genomic Encyclopedia of Type Strains, Phase IV (KMG-IV): sequencing the most valuable type-strain genomes for metagenomic binning, comparative biology and taxonomic classification.</title>
        <authorList>
            <person name="Goeker M."/>
        </authorList>
    </citation>
    <scope>NUCLEOTIDE SEQUENCE [LARGE SCALE GENOMIC DNA]</scope>
    <source>
        <strain evidence="1 2">DSM 27512</strain>
    </source>
</reference>
<gene>
    <name evidence="1" type="ORF">J2Z35_002890</name>
</gene>
<evidence type="ECO:0000313" key="2">
    <source>
        <dbReference type="Proteomes" id="UP001314903"/>
    </source>
</evidence>
<organism evidence="1 2">
    <name type="scientific">Acetoanaerobium pronyense</name>
    <dbReference type="NCBI Taxonomy" id="1482736"/>
    <lineage>
        <taxon>Bacteria</taxon>
        <taxon>Bacillati</taxon>
        <taxon>Bacillota</taxon>
        <taxon>Clostridia</taxon>
        <taxon>Peptostreptococcales</taxon>
        <taxon>Filifactoraceae</taxon>
        <taxon>Acetoanaerobium</taxon>
    </lineage>
</organism>
<proteinExistence type="predicted"/>